<proteinExistence type="inferred from homology"/>
<reference evidence="4" key="1">
    <citation type="submission" date="2019-07" db="EMBL/GenBank/DDBJ databases">
        <authorList>
            <person name="Weber M."/>
            <person name="Kostadinov I."/>
            <person name="Kostadinov D I."/>
        </authorList>
    </citation>
    <scope>NUCLEOTIDE SEQUENCE</scope>
    <source>
        <strain evidence="4">Gfbio:sag-sample-m06:053724c1-46a9-4a36-b237-ea2bf867836b</strain>
    </source>
</reference>
<organism evidence="4">
    <name type="scientific">uncultured Woeseiaceae bacterium</name>
    <dbReference type="NCBI Taxonomy" id="1983305"/>
    <lineage>
        <taxon>Bacteria</taxon>
        <taxon>Pseudomonadati</taxon>
        <taxon>Pseudomonadota</taxon>
        <taxon>Gammaproteobacteria</taxon>
        <taxon>Woeseiales</taxon>
        <taxon>Woeseiaceae</taxon>
        <taxon>environmental samples</taxon>
    </lineage>
</organism>
<dbReference type="GO" id="GO:0052689">
    <property type="term" value="F:carboxylic ester hydrolase activity"/>
    <property type="evidence" value="ECO:0007669"/>
    <property type="project" value="UniProtKB-ARBA"/>
</dbReference>
<evidence type="ECO:0000259" key="3">
    <source>
        <dbReference type="Pfam" id="PF00561"/>
    </source>
</evidence>
<sequence length="351" mass="39850">MRPTADRTVAFCQLILKAAVANHLLPAARWNKQYDFSNEVGYDGRPELATTKDGFGMRNVFGTSLRLSLCVLIGSALPVTLSASLDGYVERWSDFQTQLIRKEKSFQEGEALDAAEYPYERIEYVSDGMTLQALLDTRNIEPATRKPAVIYLHGGFALSSSELKVTQSFANAGFIVLAPSWRGENGNPGYFECFLGEVLDAKSAIRWLANQDYIDRERIYVFGWSVGGGIALNLALHDDIPVRLSGSSAGLYDLDLIKSWATEDDFIRFPYDYQDEWENYYRLPLYHLQDMVRSHYSYIATDDDYALYRETYDELYPDNDTSLRLIELPGNHVDSVPQAVHEFIRLISDHP</sequence>
<keyword evidence="1" id="KW-0378">Hydrolase</keyword>
<accession>A0A7D9H8P9</accession>
<dbReference type="SUPFAM" id="SSF53474">
    <property type="entry name" value="alpha/beta-Hydrolases"/>
    <property type="match status" value="1"/>
</dbReference>
<comment type="similarity">
    <text evidence="2">Belongs to the AB hydrolase superfamily. FUS2 hydrolase family.</text>
</comment>
<dbReference type="AlphaFoldDB" id="A0A7D9H8P9"/>
<dbReference type="PANTHER" id="PTHR22946">
    <property type="entry name" value="DIENELACTONE HYDROLASE DOMAIN-CONTAINING PROTEIN-RELATED"/>
    <property type="match status" value="1"/>
</dbReference>
<gene>
    <name evidence="4" type="ORF">JTBM06_V1_150010</name>
</gene>
<evidence type="ECO:0000256" key="1">
    <source>
        <dbReference type="ARBA" id="ARBA00022801"/>
    </source>
</evidence>
<dbReference type="PANTHER" id="PTHR22946:SF9">
    <property type="entry name" value="POLYKETIDE TRANSFERASE AF380"/>
    <property type="match status" value="1"/>
</dbReference>
<dbReference type="InterPro" id="IPR029058">
    <property type="entry name" value="AB_hydrolase_fold"/>
</dbReference>
<dbReference type="Gene3D" id="3.40.50.1820">
    <property type="entry name" value="alpha/beta hydrolase"/>
    <property type="match status" value="1"/>
</dbReference>
<dbReference type="InterPro" id="IPR000073">
    <property type="entry name" value="AB_hydrolase_1"/>
</dbReference>
<evidence type="ECO:0000256" key="2">
    <source>
        <dbReference type="ARBA" id="ARBA00038115"/>
    </source>
</evidence>
<dbReference type="Pfam" id="PF00561">
    <property type="entry name" value="Abhydrolase_1"/>
    <property type="match status" value="1"/>
</dbReference>
<dbReference type="InterPro" id="IPR050261">
    <property type="entry name" value="FrsA_esterase"/>
</dbReference>
<name>A0A7D9H8P9_9GAMM</name>
<dbReference type="EMBL" id="LR633967">
    <property type="protein sequence ID" value="VUX55878.1"/>
    <property type="molecule type" value="Genomic_DNA"/>
</dbReference>
<protein>
    <recommendedName>
        <fullName evidence="3">AB hydrolase-1 domain-containing protein</fullName>
    </recommendedName>
</protein>
<evidence type="ECO:0000313" key="4">
    <source>
        <dbReference type="EMBL" id="VUX55878.1"/>
    </source>
</evidence>
<feature type="domain" description="AB hydrolase-1" evidence="3">
    <location>
        <begin position="147"/>
        <end position="243"/>
    </location>
</feature>